<dbReference type="SUPFAM" id="SSF52343">
    <property type="entry name" value="Ferredoxin reductase-like, C-terminal NADP-linked domain"/>
    <property type="match status" value="1"/>
</dbReference>
<evidence type="ECO:0000313" key="17">
    <source>
        <dbReference type="Proteomes" id="UP000239181"/>
    </source>
</evidence>
<dbReference type="InterPro" id="IPR023173">
    <property type="entry name" value="NADPH_Cyt_P450_Rdtase_alpha"/>
</dbReference>
<feature type="binding site" evidence="11 13">
    <location>
        <position position="562"/>
    </location>
    <ligand>
        <name>NADP(+)</name>
        <dbReference type="ChEBI" id="CHEBI:58349"/>
    </ligand>
</feature>
<comment type="caution">
    <text evidence="11">Lacks conserved residue(s) required for the propagation of feature annotation.</text>
</comment>
<evidence type="ECO:0000256" key="11">
    <source>
        <dbReference type="HAMAP-Rule" id="MF_01541"/>
    </source>
</evidence>
<dbReference type="FunFam" id="3.40.50.360:FF:000018">
    <property type="entry name" value="Sulfite reductase [NADPH] flavoprotein alpha-component"/>
    <property type="match status" value="1"/>
</dbReference>
<feature type="binding site" evidence="11 13">
    <location>
        <position position="411"/>
    </location>
    <ligand>
        <name>FAD</name>
        <dbReference type="ChEBI" id="CHEBI:57692"/>
    </ligand>
</feature>
<evidence type="ECO:0000256" key="10">
    <source>
        <dbReference type="ARBA" id="ARBA00052219"/>
    </source>
</evidence>
<comment type="function">
    <text evidence="11 12">Component of the sulfite reductase complex that catalyzes the 6-electron reduction of sulfite to sulfide. This is one of several activities required for the biosynthesis of L-cysteine from sulfate. The flavoprotein component catalyzes the electron flow from NADPH -&gt; FAD -&gt; FMN to the hemoprotein component.</text>
</comment>
<feature type="binding site" evidence="11">
    <location>
        <position position="357"/>
    </location>
    <ligand>
        <name>FAD</name>
        <dbReference type="ChEBI" id="CHEBI:57692"/>
    </ligand>
</feature>
<feature type="binding site" evidence="11 13">
    <location>
        <begin position="405"/>
        <end position="407"/>
    </location>
    <ligand>
        <name>FAD</name>
        <dbReference type="ChEBI" id="CHEBI:57692"/>
    </ligand>
</feature>
<proteinExistence type="inferred from homology"/>
<dbReference type="GO" id="GO:0000103">
    <property type="term" value="P:sulfate assimilation"/>
    <property type="evidence" value="ECO:0007669"/>
    <property type="project" value="UniProtKB-UniRule"/>
</dbReference>
<feature type="binding site" evidence="11 13">
    <location>
        <begin position="116"/>
        <end position="119"/>
    </location>
    <ligand>
        <name>FMN</name>
        <dbReference type="ChEBI" id="CHEBI:58210"/>
    </ligand>
</feature>
<feature type="binding site" evidence="11 13">
    <location>
        <begin position="526"/>
        <end position="530"/>
    </location>
    <ligand>
        <name>NADP(+)</name>
        <dbReference type="ChEBI" id="CHEBI:58349"/>
    </ligand>
</feature>
<comment type="pathway">
    <text evidence="11 12">Sulfur metabolism; hydrogen sulfide biosynthesis; hydrogen sulfide from sulfite (NADPH route): step 1/1.</text>
</comment>
<evidence type="ECO:0000256" key="6">
    <source>
        <dbReference type="ARBA" id="ARBA00022857"/>
    </source>
</evidence>
<evidence type="ECO:0000256" key="3">
    <source>
        <dbReference type="ARBA" id="ARBA00022630"/>
    </source>
</evidence>
<dbReference type="NCBIfam" id="NF004859">
    <property type="entry name" value="PRK06214.1"/>
    <property type="match status" value="1"/>
</dbReference>
<keyword evidence="2 11" id="KW-0028">Amino-acid biosynthesis</keyword>
<evidence type="ECO:0000256" key="12">
    <source>
        <dbReference type="PIRNR" id="PIRNR000207"/>
    </source>
</evidence>
<feature type="binding site" evidence="11 13">
    <location>
        <begin position="387"/>
        <end position="390"/>
    </location>
    <ligand>
        <name>FAD</name>
        <dbReference type="ChEBI" id="CHEBI:57692"/>
    </ligand>
</feature>
<dbReference type="HAMAP" id="MF_01541">
    <property type="entry name" value="CysJ"/>
    <property type="match status" value="1"/>
</dbReference>
<evidence type="ECO:0000256" key="4">
    <source>
        <dbReference type="ARBA" id="ARBA00022643"/>
    </source>
</evidence>
<evidence type="ECO:0000256" key="13">
    <source>
        <dbReference type="PIRSR" id="PIRSR000207-1"/>
    </source>
</evidence>
<dbReference type="RefSeq" id="WP_105593939.1">
    <property type="nucleotide sequence ID" value="NZ_PDET01000012.1"/>
</dbReference>
<dbReference type="GO" id="GO:0070814">
    <property type="term" value="P:hydrogen sulfide biosynthetic process"/>
    <property type="evidence" value="ECO:0007669"/>
    <property type="project" value="UniProtKB-UniRule"/>
</dbReference>
<evidence type="ECO:0000256" key="1">
    <source>
        <dbReference type="ARBA" id="ARBA00022448"/>
    </source>
</evidence>
<comment type="cofactor">
    <cofactor evidence="11 12 13">
        <name>FMN</name>
        <dbReference type="ChEBI" id="CHEBI:58210"/>
    </cofactor>
    <text evidence="11 12 13">Binds 1 FMN per subunit.</text>
</comment>
<dbReference type="InterPro" id="IPR003097">
    <property type="entry name" value="CysJ-like_FAD-binding"/>
</dbReference>
<dbReference type="CDD" id="cd06199">
    <property type="entry name" value="SiR"/>
    <property type="match status" value="1"/>
</dbReference>
<evidence type="ECO:0000256" key="2">
    <source>
        <dbReference type="ARBA" id="ARBA00022605"/>
    </source>
</evidence>
<dbReference type="SUPFAM" id="SSF63380">
    <property type="entry name" value="Riboflavin synthase domain-like"/>
    <property type="match status" value="1"/>
</dbReference>
<sequence>MTTQAPLNMLPLNPDQLARLQAATGDYTPTQLAWLSGYFWGMVNQAPGAVVAAAPAPVEVPTITILSASQTGNARRLSEQLRDDLLAAKLNVNLVNAGDYKFKQIAQEKLLVVVTSTQGEGEPPEEGVALHKFLMSKKAPKMDASAFAVFGLGDTSYEFFSQAGKDFDNRLAELGATRLLDRVDADVEYAAAAEAWRKQLVDILQARVPKEAPAAAAATAAGSVNEIHSSPYTKEAPLTASFAVNQKITGRDSDKDVRHIEIDLGESGLRYKPGDALGVWFENDPALVKELLELLWLKGDEPVSVHGETLPLAEALQKHYELTVNTPQIVEQYAKLSHNEALLAQITDKASLQQYAQNTPIVDMARFAPTELNAEQLTGLLRPLTPRLYSIASSQAENETEVHITVGVVRYEIEGRARAGGASSYLGDRLVEDDEIRVFIEHNDNFRLPANPETPVIMIGPGTGIAPFRAFMQQRDSEGAGGKNWLFFGNPHFTEDFLYQVEWQRYVKDGLLTNIDLAWSRDQKHKIYVQDKIRAKGAEVWSWIQEGAHIYVCGDANRMAKDVEQALLEVVAEYGGMDIETADEFLSDLRIERRYQRDVY</sequence>
<feature type="binding site" evidence="11 13">
    <location>
        <begin position="69"/>
        <end position="74"/>
    </location>
    <ligand>
        <name>FMN</name>
        <dbReference type="ChEBI" id="CHEBI:58210"/>
    </ligand>
</feature>
<dbReference type="Pfam" id="PF00667">
    <property type="entry name" value="FAD_binding_1"/>
    <property type="match status" value="1"/>
</dbReference>
<dbReference type="InterPro" id="IPR001433">
    <property type="entry name" value="OxRdtase_FAD/NAD-bd"/>
</dbReference>
<dbReference type="GO" id="GO:0050660">
    <property type="term" value="F:flavin adenine dinucleotide binding"/>
    <property type="evidence" value="ECO:0007669"/>
    <property type="project" value="InterPro"/>
</dbReference>
<protein>
    <recommendedName>
        <fullName evidence="11 12">Sulfite reductase [NADPH] flavoprotein alpha-component</fullName>
        <shortName evidence="11 12">SiR-FP</shortName>
        <ecNumber evidence="11 12">1.8.1.2</ecNumber>
    </recommendedName>
</protein>
<comment type="similarity">
    <text evidence="11">In the C-terminal section; belongs to the flavoprotein pyridine nucleotide cytochrome reductase family.</text>
</comment>
<dbReference type="InterPro" id="IPR039261">
    <property type="entry name" value="FNR_nucleotide-bd"/>
</dbReference>
<evidence type="ECO:0000256" key="7">
    <source>
        <dbReference type="ARBA" id="ARBA00022982"/>
    </source>
</evidence>
<dbReference type="NCBIfam" id="NF008197">
    <property type="entry name" value="PRK10953.1"/>
    <property type="match status" value="1"/>
</dbReference>
<dbReference type="Gene3D" id="1.20.990.10">
    <property type="entry name" value="NADPH-cytochrome p450 Reductase, Chain A, domain 3"/>
    <property type="match status" value="1"/>
</dbReference>
<dbReference type="InterPro" id="IPR029758">
    <property type="entry name" value="CysJ_Proteobact"/>
</dbReference>
<dbReference type="InterPro" id="IPR001094">
    <property type="entry name" value="Flavdoxin-like"/>
</dbReference>
<comment type="cofactor">
    <cofactor evidence="11 12 13">
        <name>FAD</name>
        <dbReference type="ChEBI" id="CHEBI:57692"/>
    </cofactor>
    <text evidence="11 12 13">Binds 1 FAD per subunit.</text>
</comment>
<keyword evidence="4 11" id="KW-0288">FMN</keyword>
<organism evidence="16 17">
    <name type="scientific">Pantoea coffeiphila</name>
    <dbReference type="NCBI Taxonomy" id="1465635"/>
    <lineage>
        <taxon>Bacteria</taxon>
        <taxon>Pseudomonadati</taxon>
        <taxon>Pseudomonadota</taxon>
        <taxon>Gammaproteobacteria</taxon>
        <taxon>Enterobacterales</taxon>
        <taxon>Erwiniaceae</taxon>
        <taxon>Pantoea</taxon>
    </lineage>
</organism>
<dbReference type="PIRSF" id="PIRSF000207">
    <property type="entry name" value="SiR-FP_CysJ"/>
    <property type="match status" value="1"/>
</dbReference>
<dbReference type="EC" id="1.8.1.2" evidence="11 12"/>
<dbReference type="GO" id="GO:0005829">
    <property type="term" value="C:cytosol"/>
    <property type="evidence" value="ECO:0007669"/>
    <property type="project" value="TreeGrafter"/>
</dbReference>
<dbReference type="InterPro" id="IPR010199">
    <property type="entry name" value="CysJ"/>
</dbReference>
<evidence type="ECO:0000259" key="15">
    <source>
        <dbReference type="PROSITE" id="PS51384"/>
    </source>
</evidence>
<accession>A0A2S9I903</accession>
<dbReference type="PROSITE" id="PS50902">
    <property type="entry name" value="FLAVODOXIN_LIKE"/>
    <property type="match status" value="1"/>
</dbReference>
<dbReference type="GO" id="GO:0010181">
    <property type="term" value="F:FMN binding"/>
    <property type="evidence" value="ECO:0007669"/>
    <property type="project" value="InterPro"/>
</dbReference>
<dbReference type="InterPro" id="IPR008254">
    <property type="entry name" value="Flavodoxin/NO_synth"/>
</dbReference>
<feature type="domain" description="FAD-binding FR-type" evidence="15">
    <location>
        <begin position="235"/>
        <end position="449"/>
    </location>
</feature>
<dbReference type="InterPro" id="IPR017938">
    <property type="entry name" value="Riboflavin_synthase-like_b-brl"/>
</dbReference>
<dbReference type="FunFam" id="1.20.990.10:FF:000004">
    <property type="entry name" value="Sulfite reductase [NADPH] flavoprotein alpha-component"/>
    <property type="match status" value="1"/>
</dbReference>
<keyword evidence="6 11" id="KW-0521">NADP</keyword>
<feature type="binding site" evidence="11 13">
    <location>
        <begin position="420"/>
        <end position="423"/>
    </location>
    <ligand>
        <name>FAD</name>
        <dbReference type="ChEBI" id="CHEBI:57692"/>
    </ligand>
</feature>
<dbReference type="PRINTS" id="PR00369">
    <property type="entry name" value="FLAVODOXIN"/>
</dbReference>
<keyword evidence="8 11" id="KW-0560">Oxidoreductase</keyword>
<feature type="binding site" evidence="11 13">
    <location>
        <position position="600"/>
    </location>
    <ligand>
        <name>FAD</name>
        <dbReference type="ChEBI" id="CHEBI:57692"/>
    </ligand>
</feature>
<comment type="caution">
    <text evidence="16">The sequence shown here is derived from an EMBL/GenBank/DDBJ whole genome shotgun (WGS) entry which is preliminary data.</text>
</comment>
<dbReference type="AlphaFoldDB" id="A0A2S9I903"/>
<dbReference type="Gene3D" id="3.40.50.360">
    <property type="match status" value="1"/>
</dbReference>
<dbReference type="UniPathway" id="UPA00140">
    <property type="reaction ID" value="UER00207"/>
</dbReference>
<keyword evidence="17" id="KW-1185">Reference proteome</keyword>
<dbReference type="InterPro" id="IPR029039">
    <property type="entry name" value="Flavoprotein-like_sf"/>
</dbReference>
<comment type="similarity">
    <text evidence="11">In the N-terminal section; belongs to the flavodoxin family.</text>
</comment>
<dbReference type="Pfam" id="PF00258">
    <property type="entry name" value="Flavodoxin_1"/>
    <property type="match status" value="1"/>
</dbReference>
<dbReference type="PANTHER" id="PTHR19384">
    <property type="entry name" value="NITRIC OXIDE SYNTHASE-RELATED"/>
    <property type="match status" value="1"/>
</dbReference>
<dbReference type="InterPro" id="IPR001709">
    <property type="entry name" value="Flavoprot_Pyr_Nucl_cyt_Rdtase"/>
</dbReference>
<evidence type="ECO:0000256" key="9">
    <source>
        <dbReference type="ARBA" id="ARBA00023192"/>
    </source>
</evidence>
<dbReference type="GO" id="GO:0004783">
    <property type="term" value="F:sulfite reductase (NADPH) activity"/>
    <property type="evidence" value="ECO:0007669"/>
    <property type="project" value="UniProtKB-UniRule"/>
</dbReference>
<dbReference type="EMBL" id="PDET01000012">
    <property type="protein sequence ID" value="PRD14280.1"/>
    <property type="molecule type" value="Genomic_DNA"/>
</dbReference>
<gene>
    <name evidence="11 16" type="primary">cysJ</name>
    <name evidence="16" type="ORF">CQW29_17055</name>
</gene>
<dbReference type="SUPFAM" id="SSF52218">
    <property type="entry name" value="Flavoproteins"/>
    <property type="match status" value="1"/>
</dbReference>
<keyword evidence="3 11" id="KW-0285">Flavoprotein</keyword>
<keyword evidence="9 11" id="KW-0198">Cysteine biosynthesis</keyword>
<keyword evidence="1 11" id="KW-0813">Transport</keyword>
<feature type="binding site" evidence="11 13">
    <location>
        <position position="323"/>
    </location>
    <ligand>
        <name>FAD</name>
        <dbReference type="ChEBI" id="CHEBI:57692"/>
    </ligand>
</feature>
<feature type="domain" description="Flavodoxin-like" evidence="14">
    <location>
        <begin position="63"/>
        <end position="201"/>
    </location>
</feature>
<keyword evidence="5 11" id="KW-0274">FAD</keyword>
<dbReference type="Gene3D" id="2.40.30.10">
    <property type="entry name" value="Translation factors"/>
    <property type="match status" value="1"/>
</dbReference>
<dbReference type="PROSITE" id="PS51384">
    <property type="entry name" value="FAD_FR"/>
    <property type="match status" value="1"/>
</dbReference>
<comment type="similarity">
    <text evidence="11">Belongs to the NADPH-dependent sulphite reductase flavoprotein subunit CysJ family.</text>
</comment>
<dbReference type="Pfam" id="PF00175">
    <property type="entry name" value="NAD_binding_1"/>
    <property type="match status" value="1"/>
</dbReference>
<feature type="binding site" evidence="11 13">
    <location>
        <begin position="520"/>
        <end position="521"/>
    </location>
    <ligand>
        <name>NADP(+)</name>
        <dbReference type="ChEBI" id="CHEBI:58349"/>
    </ligand>
</feature>
<dbReference type="NCBIfam" id="TIGR01931">
    <property type="entry name" value="cysJ"/>
    <property type="match status" value="1"/>
</dbReference>
<dbReference type="Proteomes" id="UP000239181">
    <property type="component" value="Unassembled WGS sequence"/>
</dbReference>
<comment type="catalytic activity">
    <reaction evidence="10 11 12">
        <text>hydrogen sulfide + 3 NADP(+) + 3 H2O = sulfite + 3 NADPH + 4 H(+)</text>
        <dbReference type="Rhea" id="RHEA:13801"/>
        <dbReference type="ChEBI" id="CHEBI:15377"/>
        <dbReference type="ChEBI" id="CHEBI:15378"/>
        <dbReference type="ChEBI" id="CHEBI:17359"/>
        <dbReference type="ChEBI" id="CHEBI:29919"/>
        <dbReference type="ChEBI" id="CHEBI:57783"/>
        <dbReference type="ChEBI" id="CHEBI:58349"/>
        <dbReference type="EC" id="1.8.1.2"/>
    </reaction>
</comment>
<dbReference type="OrthoDB" id="9816402at2"/>
<dbReference type="GO" id="GO:0019344">
    <property type="term" value="P:cysteine biosynthetic process"/>
    <property type="evidence" value="ECO:0007669"/>
    <property type="project" value="UniProtKB-KW"/>
</dbReference>
<reference evidence="16 17" key="1">
    <citation type="submission" date="2017-10" db="EMBL/GenBank/DDBJ databases">
        <title>Draft genome of two endophytic bacteria isolated from 'guarana' Paullinia cupana (Mart.) Ducke.</title>
        <authorList>
            <person name="Siqueira K.A."/>
            <person name="Liotti R.G."/>
            <person name="Mendes T.A."/>
            <person name="Soares M.A."/>
        </authorList>
    </citation>
    <scope>NUCLEOTIDE SEQUENCE [LARGE SCALE GENOMIC DNA]</scope>
    <source>
        <strain evidence="16 17">342</strain>
    </source>
</reference>
<dbReference type="PRINTS" id="PR00371">
    <property type="entry name" value="FPNCR"/>
</dbReference>
<name>A0A2S9I903_9GAMM</name>
<evidence type="ECO:0000259" key="14">
    <source>
        <dbReference type="PROSITE" id="PS50902"/>
    </source>
</evidence>
<evidence type="ECO:0000256" key="8">
    <source>
        <dbReference type="ARBA" id="ARBA00023002"/>
    </source>
</evidence>
<comment type="subunit">
    <text evidence="11 12">Alpha(8)-beta(8). The alpha component is a flavoprotein, the beta component is a hemoprotein.</text>
</comment>
<evidence type="ECO:0000313" key="16">
    <source>
        <dbReference type="EMBL" id="PRD14280.1"/>
    </source>
</evidence>
<keyword evidence="7 11" id="KW-0249">Electron transport</keyword>
<dbReference type="Gene3D" id="3.40.50.80">
    <property type="entry name" value="Nucleotide-binding domain of ferredoxin-NADP reductase (FNR) module"/>
    <property type="match status" value="1"/>
</dbReference>
<evidence type="ECO:0000256" key="5">
    <source>
        <dbReference type="ARBA" id="ARBA00022827"/>
    </source>
</evidence>
<dbReference type="FunFam" id="3.40.50.80:FF:000001">
    <property type="entry name" value="NADPH--cytochrome P450 reductase 1"/>
    <property type="match status" value="1"/>
</dbReference>
<dbReference type="InterPro" id="IPR017927">
    <property type="entry name" value="FAD-bd_FR_type"/>
</dbReference>
<dbReference type="PANTHER" id="PTHR19384:SF128">
    <property type="entry name" value="NADPH OXIDOREDUCTASE A"/>
    <property type="match status" value="1"/>
</dbReference>